<dbReference type="EMBL" id="LGRX02018287">
    <property type="protein sequence ID" value="KAK3260033.1"/>
    <property type="molecule type" value="Genomic_DNA"/>
</dbReference>
<organism evidence="2 3">
    <name type="scientific">Cymbomonas tetramitiformis</name>
    <dbReference type="NCBI Taxonomy" id="36881"/>
    <lineage>
        <taxon>Eukaryota</taxon>
        <taxon>Viridiplantae</taxon>
        <taxon>Chlorophyta</taxon>
        <taxon>Pyramimonadophyceae</taxon>
        <taxon>Pyramimonadales</taxon>
        <taxon>Pyramimonadaceae</taxon>
        <taxon>Cymbomonas</taxon>
    </lineage>
</organism>
<dbReference type="AlphaFoldDB" id="A0AAE0FI01"/>
<evidence type="ECO:0000313" key="3">
    <source>
        <dbReference type="Proteomes" id="UP001190700"/>
    </source>
</evidence>
<feature type="domain" description="Glycoside hydrolase 123 catalytic" evidence="1">
    <location>
        <begin position="10"/>
        <end position="84"/>
    </location>
</feature>
<comment type="caution">
    <text evidence="2">The sequence shown here is derived from an EMBL/GenBank/DDBJ whole genome shotgun (WGS) entry which is preliminary data.</text>
</comment>
<dbReference type="Pfam" id="PF13320">
    <property type="entry name" value="GH123_cat"/>
    <property type="match status" value="1"/>
</dbReference>
<gene>
    <name evidence="2" type="ORF">CYMTET_30998</name>
</gene>
<name>A0AAE0FI01_9CHLO</name>
<keyword evidence="3" id="KW-1185">Reference proteome</keyword>
<dbReference type="Proteomes" id="UP001190700">
    <property type="component" value="Unassembled WGS sequence"/>
</dbReference>
<sequence>MTTCGWGRPQGYLYWGANCYDTGASEPAAPVGFREGLPAGDGVLFYPGEAFGLPQAVPGAPAQPVASVRLERLLAGLQDFEYLEAYSDRFGRGAAERLLSQGAAVYARPSQFTTTFANIATMRAIIARDLSA</sequence>
<accession>A0AAE0FI01</accession>
<evidence type="ECO:0000259" key="1">
    <source>
        <dbReference type="Pfam" id="PF13320"/>
    </source>
</evidence>
<protein>
    <recommendedName>
        <fullName evidence="1">Glycoside hydrolase 123 catalytic domain-containing protein</fullName>
    </recommendedName>
</protein>
<proteinExistence type="predicted"/>
<dbReference type="InterPro" id="IPR025150">
    <property type="entry name" value="GH123_cat"/>
</dbReference>
<reference evidence="2 3" key="1">
    <citation type="journal article" date="2015" name="Genome Biol. Evol.">
        <title>Comparative Genomics of a Bacterivorous Green Alga Reveals Evolutionary Causalities and Consequences of Phago-Mixotrophic Mode of Nutrition.</title>
        <authorList>
            <person name="Burns J.A."/>
            <person name="Paasch A."/>
            <person name="Narechania A."/>
            <person name="Kim E."/>
        </authorList>
    </citation>
    <scope>NUCLEOTIDE SEQUENCE [LARGE SCALE GENOMIC DNA]</scope>
    <source>
        <strain evidence="2 3">PLY_AMNH</strain>
    </source>
</reference>
<evidence type="ECO:0000313" key="2">
    <source>
        <dbReference type="EMBL" id="KAK3260033.1"/>
    </source>
</evidence>